<dbReference type="Gene3D" id="3.30.710.10">
    <property type="entry name" value="Potassium Channel Kv1.1, Chain A"/>
    <property type="match status" value="1"/>
</dbReference>
<dbReference type="Pfam" id="PF00651">
    <property type="entry name" value="BTB"/>
    <property type="match status" value="1"/>
</dbReference>
<gene>
    <name evidence="2" type="ORF">CHIRRI_LOCUS10032</name>
</gene>
<proteinExistence type="predicted"/>
<dbReference type="PANTHER" id="PTHR45632">
    <property type="entry name" value="LD33804P"/>
    <property type="match status" value="1"/>
</dbReference>
<feature type="domain" description="BTB" evidence="1">
    <location>
        <begin position="233"/>
        <end position="297"/>
    </location>
</feature>
<dbReference type="InterPro" id="IPR001611">
    <property type="entry name" value="Leu-rich_rpt"/>
</dbReference>
<evidence type="ECO:0000259" key="1">
    <source>
        <dbReference type="PROSITE" id="PS50097"/>
    </source>
</evidence>
<name>A0A9P0J4U8_9DIPT</name>
<dbReference type="InterPro" id="IPR011333">
    <property type="entry name" value="SKP1/BTB/POZ_sf"/>
</dbReference>
<protein>
    <recommendedName>
        <fullName evidence="1">BTB domain-containing protein</fullName>
    </recommendedName>
</protein>
<dbReference type="SUPFAM" id="SSF52058">
    <property type="entry name" value="L domain-like"/>
    <property type="match status" value="1"/>
</dbReference>
<organism evidence="2 3">
    <name type="scientific">Chironomus riparius</name>
    <dbReference type="NCBI Taxonomy" id="315576"/>
    <lineage>
        <taxon>Eukaryota</taxon>
        <taxon>Metazoa</taxon>
        <taxon>Ecdysozoa</taxon>
        <taxon>Arthropoda</taxon>
        <taxon>Hexapoda</taxon>
        <taxon>Insecta</taxon>
        <taxon>Pterygota</taxon>
        <taxon>Neoptera</taxon>
        <taxon>Endopterygota</taxon>
        <taxon>Diptera</taxon>
        <taxon>Nematocera</taxon>
        <taxon>Chironomoidea</taxon>
        <taxon>Chironomidae</taxon>
        <taxon>Chironominae</taxon>
        <taxon>Chironomus</taxon>
    </lineage>
</organism>
<dbReference type="SUPFAM" id="SSF54695">
    <property type="entry name" value="POZ domain"/>
    <property type="match status" value="1"/>
</dbReference>
<dbReference type="InterPro" id="IPR000210">
    <property type="entry name" value="BTB/POZ_dom"/>
</dbReference>
<dbReference type="EMBL" id="OU895879">
    <property type="protein sequence ID" value="CAH1727797.1"/>
    <property type="molecule type" value="Genomic_DNA"/>
</dbReference>
<dbReference type="CDD" id="cd18186">
    <property type="entry name" value="BTB_POZ_ZBTB_KLHL-like"/>
    <property type="match status" value="1"/>
</dbReference>
<reference evidence="2" key="1">
    <citation type="submission" date="2022-01" db="EMBL/GenBank/DDBJ databases">
        <authorList>
            <person name="King R."/>
        </authorList>
    </citation>
    <scope>NUCLEOTIDE SEQUENCE</scope>
</reference>
<dbReference type="Gene3D" id="3.80.10.10">
    <property type="entry name" value="Ribonuclease Inhibitor"/>
    <property type="match status" value="1"/>
</dbReference>
<reference evidence="2" key="2">
    <citation type="submission" date="2022-10" db="EMBL/GenBank/DDBJ databases">
        <authorList>
            <consortium name="ENA_rothamsted_submissions"/>
            <consortium name="culmorum"/>
            <person name="King R."/>
        </authorList>
    </citation>
    <scope>NUCLEOTIDE SEQUENCE</scope>
</reference>
<dbReference type="PROSITE" id="PS50097">
    <property type="entry name" value="BTB"/>
    <property type="match status" value="1"/>
</dbReference>
<dbReference type="Proteomes" id="UP001153620">
    <property type="component" value="Chromosome 3"/>
</dbReference>
<dbReference type="Pfam" id="PF13855">
    <property type="entry name" value="LRR_8"/>
    <property type="match status" value="1"/>
</dbReference>
<evidence type="ECO:0000313" key="2">
    <source>
        <dbReference type="EMBL" id="CAH1727797.1"/>
    </source>
</evidence>
<accession>A0A9P0J4U8</accession>
<dbReference type="SMART" id="SM00225">
    <property type="entry name" value="BTB"/>
    <property type="match status" value="1"/>
</dbReference>
<sequence length="405" mass="47580">MALTCEFSSNCFMGINFYVCTVMNQTVSQYCELNIIGKHKDGLINRDVNEVIFGRCKMSKVPKGITKIFPNTKDLCIWGSTLTAVDKNDLIEYKLLERIDLGDNKLEFLSGDLFEGFKNIEEISFNGNFLKIIEPNILDGLKRLKFVDFGNNPNYRTIYSEYPEYKPNASLDEVKSELNSVFIRNIKAYKSIVIKNYEKEMLHFQQDHDKEYPQPERNFVHDVYKYTRNKNSKDFIINISDNEFYVHKFLFAARSQTFADLIHNNPHVEKLDLIDISVHTFEIILNFIYNDEFPLNEVNVNILHLFAAAGQLKIIDLMNFSAKHILKIMNKQNALELLRLSNKYEHNEIRQKAFDVIKARYPKITFKDKLVMEPETVCKLIELFERKEEAIKKLEKDFENHMNEQ</sequence>
<dbReference type="AlphaFoldDB" id="A0A9P0J4U8"/>
<evidence type="ECO:0000313" key="3">
    <source>
        <dbReference type="Proteomes" id="UP001153620"/>
    </source>
</evidence>
<keyword evidence="3" id="KW-1185">Reference proteome</keyword>
<dbReference type="InterPro" id="IPR032675">
    <property type="entry name" value="LRR_dom_sf"/>
</dbReference>